<comment type="caution">
    <text evidence="1">The sequence shown here is derived from an EMBL/GenBank/DDBJ whole genome shotgun (WGS) entry which is preliminary data.</text>
</comment>
<evidence type="ECO:0000313" key="2">
    <source>
        <dbReference type="Proteomes" id="UP000307720"/>
    </source>
</evidence>
<name>A0AC61R0G8_9FIRM</name>
<reference evidence="1" key="1">
    <citation type="submission" date="2019-04" db="EMBL/GenBank/DDBJ databases">
        <title>Microbes associate with the intestines of laboratory mice.</title>
        <authorList>
            <person name="Navarre W."/>
            <person name="Wong E."/>
            <person name="Huang K."/>
            <person name="Tropini C."/>
            <person name="Ng K."/>
            <person name="Yu B."/>
        </authorList>
    </citation>
    <scope>NUCLEOTIDE SEQUENCE</scope>
    <source>
        <strain evidence="1">NM72_1-8</strain>
    </source>
</reference>
<organism evidence="1 2">
    <name type="scientific">Hominisplanchenecus murintestinalis</name>
    <dbReference type="NCBI Taxonomy" id="2941517"/>
    <lineage>
        <taxon>Bacteria</taxon>
        <taxon>Bacillati</taxon>
        <taxon>Bacillota</taxon>
        <taxon>Clostridia</taxon>
        <taxon>Lachnospirales</taxon>
        <taxon>Lachnospiraceae</taxon>
        <taxon>Hominisplanchenecus</taxon>
    </lineage>
</organism>
<keyword evidence="1" id="KW-0808">Transferase</keyword>
<proteinExistence type="predicted"/>
<dbReference type="EMBL" id="SRZB01000008">
    <property type="protein sequence ID" value="TGX99417.1"/>
    <property type="molecule type" value="Genomic_DNA"/>
</dbReference>
<protein>
    <submittedName>
        <fullName evidence="1">Branched-chain amino acid aminotransferase</fullName>
    </submittedName>
</protein>
<gene>
    <name evidence="1" type="ORF">E5357_06095</name>
</gene>
<keyword evidence="2" id="KW-1185">Reference proteome</keyword>
<accession>A0AC61R0G8</accession>
<dbReference type="Proteomes" id="UP000307720">
    <property type="component" value="Unassembled WGS sequence"/>
</dbReference>
<sequence length="243" mass="27619">MNIVLDEGYLFGIGAFETVAVYDRPVFLDRHLARLAEALEFLGIQSRVTEDEVSAYLEEKNIRAGVLKIVVSGENKLFLTRENHYTGKDYERGFVMDFSEVRRNESSPFTYHKTLNCGECILEKRRAAARGLDEVVFLNGRGEICEGAVSNVFFVRKGKIFTPKLSCGLLPGIMRGYVTECFDVEERKIFPDSLGEFEECFVTNSLMGIMPVSRLGAYEFAKRDTIRRLQEKYRTICGGVLFP</sequence>
<keyword evidence="1" id="KW-0032">Aminotransferase</keyword>
<evidence type="ECO:0000313" key="1">
    <source>
        <dbReference type="EMBL" id="TGX99417.1"/>
    </source>
</evidence>